<dbReference type="Proteomes" id="UP001228955">
    <property type="component" value="Chromosome"/>
</dbReference>
<dbReference type="EMBL" id="CP133463">
    <property type="protein sequence ID" value="WMS19850.1"/>
    <property type="molecule type" value="Genomic_DNA"/>
</dbReference>
<accession>A0AB38YPH5</accession>
<evidence type="ECO:0000313" key="1">
    <source>
        <dbReference type="EMBL" id="WMS19850.1"/>
    </source>
</evidence>
<protein>
    <submittedName>
        <fullName evidence="1">Uncharacterized protein</fullName>
    </submittedName>
</protein>
<name>A0AB38YPH5_VEIPA</name>
<proteinExistence type="predicted"/>
<reference evidence="1" key="1">
    <citation type="submission" date="2023-08" db="EMBL/GenBank/DDBJ databases">
        <title>Veillonella_parvula_DSM 2007_complete_genome_hifiasm_Zymo_Research_D6332.</title>
        <authorList>
            <person name="Damerum A."/>
        </authorList>
    </citation>
    <scope>NUCLEOTIDE SEQUENCE</scope>
    <source>
        <strain evidence="1">DSM 2007</strain>
    </source>
</reference>
<sequence>MVEVERKPLTTINRDTEHALNSIKLIFDKADVKERMEYVNAISDEGFKLIGDIAMKQVQKYEEKVANTSDGALKKRYQKEADKWKDGGIYKIALHSGFGAVVSDMAGGSSLKGFTVASANEVMVGAIAKELATHPNSIVDANGKYVDNFDIYKILVQY</sequence>
<evidence type="ECO:0000313" key="2">
    <source>
        <dbReference type="Proteomes" id="UP001228955"/>
    </source>
</evidence>
<dbReference type="RefSeq" id="WP_038149747.1">
    <property type="nucleotide sequence ID" value="NZ_CP133463.1"/>
</dbReference>
<organism evidence="1 2">
    <name type="scientific">Veillonella parvula</name>
    <name type="common">Staphylococcus parvulus</name>
    <dbReference type="NCBI Taxonomy" id="29466"/>
    <lineage>
        <taxon>Bacteria</taxon>
        <taxon>Bacillati</taxon>
        <taxon>Bacillota</taxon>
        <taxon>Negativicutes</taxon>
        <taxon>Veillonellales</taxon>
        <taxon>Veillonellaceae</taxon>
        <taxon>Veillonella</taxon>
    </lineage>
</organism>
<gene>
    <name evidence="1" type="ORF">RDV51_00495</name>
</gene>
<dbReference type="AlphaFoldDB" id="A0AB38YPH5"/>